<dbReference type="PANTHER" id="PTHR31672">
    <property type="entry name" value="BNACNNG10540D PROTEIN"/>
    <property type="match status" value="1"/>
</dbReference>
<name>A0AAF0ULD0_SOLVR</name>
<dbReference type="InterPro" id="IPR017451">
    <property type="entry name" value="F-box-assoc_interact_dom"/>
</dbReference>
<dbReference type="PANTHER" id="PTHR31672:SF13">
    <property type="entry name" value="F-BOX PROTEIN CPR30-LIKE"/>
    <property type="match status" value="1"/>
</dbReference>
<dbReference type="SMART" id="SM00256">
    <property type="entry name" value="FBOX"/>
    <property type="match status" value="1"/>
</dbReference>
<protein>
    <recommendedName>
        <fullName evidence="1">F-box domain-containing protein</fullName>
    </recommendedName>
</protein>
<dbReference type="NCBIfam" id="TIGR01640">
    <property type="entry name" value="F_box_assoc_1"/>
    <property type="match status" value="1"/>
</dbReference>
<dbReference type="InterPro" id="IPR001810">
    <property type="entry name" value="F-box_dom"/>
</dbReference>
<proteinExistence type="predicted"/>
<evidence type="ECO:0000313" key="2">
    <source>
        <dbReference type="EMBL" id="WMV47563.1"/>
    </source>
</evidence>
<dbReference type="InterPro" id="IPR006527">
    <property type="entry name" value="F-box-assoc_dom_typ1"/>
</dbReference>
<sequence length="362" mass="42022">MKVYFEEGTLSDIISRLPVQSVLRFKCVSKFWKTLIDESYFRMKHLNHAKNDQNSQKFLFYQQYIEEDDFPIYFCSLSPVQLVEDTHKLNFPLNIEPRFCTIYNGCNGLFIIKVLENTVEPNILLLWNPSTRESMVLPIPEFSVGLTSCLGLGLDSSSGEYKILKIEGNEFDNQKVPGEIFTLKSDSWRKIDEHPRVTGNKVSGMDTLAFIHGTFHWIGFYSKKYFVVSFNISHEVYGEISLPEEICLLKTGSTGISILEGMHCAYSKTYDQRIHPFKVWVMRDYNLKESWNAILSIEDRYLLRATPKYKFANGEILFWCAHLLGRDIKFRTQRGPFTLLPRGKFLNGFTYTESLISPKLLI</sequence>
<gene>
    <name evidence="2" type="ORF">MTR67_040948</name>
</gene>
<dbReference type="InterPro" id="IPR050796">
    <property type="entry name" value="SCF_F-box_component"/>
</dbReference>
<keyword evidence="3" id="KW-1185">Reference proteome</keyword>
<dbReference type="SUPFAM" id="SSF81383">
    <property type="entry name" value="F-box domain"/>
    <property type="match status" value="1"/>
</dbReference>
<dbReference type="Proteomes" id="UP001234989">
    <property type="component" value="Chromosome 9"/>
</dbReference>
<dbReference type="AlphaFoldDB" id="A0AAF0ULD0"/>
<dbReference type="InterPro" id="IPR036047">
    <property type="entry name" value="F-box-like_dom_sf"/>
</dbReference>
<accession>A0AAF0ULD0</accession>
<dbReference type="Pfam" id="PF07734">
    <property type="entry name" value="FBA_1"/>
    <property type="match status" value="1"/>
</dbReference>
<evidence type="ECO:0000313" key="3">
    <source>
        <dbReference type="Proteomes" id="UP001234989"/>
    </source>
</evidence>
<organism evidence="2 3">
    <name type="scientific">Solanum verrucosum</name>
    <dbReference type="NCBI Taxonomy" id="315347"/>
    <lineage>
        <taxon>Eukaryota</taxon>
        <taxon>Viridiplantae</taxon>
        <taxon>Streptophyta</taxon>
        <taxon>Embryophyta</taxon>
        <taxon>Tracheophyta</taxon>
        <taxon>Spermatophyta</taxon>
        <taxon>Magnoliopsida</taxon>
        <taxon>eudicotyledons</taxon>
        <taxon>Gunneridae</taxon>
        <taxon>Pentapetalae</taxon>
        <taxon>asterids</taxon>
        <taxon>lamiids</taxon>
        <taxon>Solanales</taxon>
        <taxon>Solanaceae</taxon>
        <taxon>Solanoideae</taxon>
        <taxon>Solaneae</taxon>
        <taxon>Solanum</taxon>
    </lineage>
</organism>
<reference evidence="2" key="1">
    <citation type="submission" date="2023-08" db="EMBL/GenBank/DDBJ databases">
        <title>A de novo genome assembly of Solanum verrucosum Schlechtendal, a Mexican diploid species geographically isolated from the other diploid A-genome species in potato relatives.</title>
        <authorList>
            <person name="Hosaka K."/>
        </authorList>
    </citation>
    <scope>NUCLEOTIDE SEQUENCE</scope>
    <source>
        <tissue evidence="2">Young leaves</tissue>
    </source>
</reference>
<feature type="domain" description="F-box" evidence="1">
    <location>
        <begin position="5"/>
        <end position="45"/>
    </location>
</feature>
<dbReference type="Pfam" id="PF00646">
    <property type="entry name" value="F-box"/>
    <property type="match status" value="1"/>
</dbReference>
<dbReference type="EMBL" id="CP133620">
    <property type="protein sequence ID" value="WMV47563.1"/>
    <property type="molecule type" value="Genomic_DNA"/>
</dbReference>
<evidence type="ECO:0000259" key="1">
    <source>
        <dbReference type="SMART" id="SM00256"/>
    </source>
</evidence>